<keyword evidence="1" id="KW-0472">Membrane</keyword>
<dbReference type="AlphaFoldDB" id="A0A9P8QHM2"/>
<gene>
    <name evidence="3" type="ORF">Trco_007117</name>
</gene>
<proteinExistence type="predicted"/>
<name>A0A9P8QHM2_9HYPO</name>
<keyword evidence="1" id="KW-0812">Transmembrane</keyword>
<accession>A0A9P8QHM2</accession>
<feature type="transmembrane region" description="Helical" evidence="1">
    <location>
        <begin position="116"/>
        <end position="137"/>
    </location>
</feature>
<dbReference type="InterPro" id="IPR056120">
    <property type="entry name" value="DUF7703"/>
</dbReference>
<dbReference type="OrthoDB" id="405906at2759"/>
<feature type="domain" description="DUF7703" evidence="2">
    <location>
        <begin position="8"/>
        <end position="250"/>
    </location>
</feature>
<keyword evidence="1" id="KW-1133">Transmembrane helix</keyword>
<organism evidence="3 4">
    <name type="scientific">Trichoderma cornu-damae</name>
    <dbReference type="NCBI Taxonomy" id="654480"/>
    <lineage>
        <taxon>Eukaryota</taxon>
        <taxon>Fungi</taxon>
        <taxon>Dikarya</taxon>
        <taxon>Ascomycota</taxon>
        <taxon>Pezizomycotina</taxon>
        <taxon>Sordariomycetes</taxon>
        <taxon>Hypocreomycetidae</taxon>
        <taxon>Hypocreales</taxon>
        <taxon>Hypocreaceae</taxon>
        <taxon>Trichoderma</taxon>
    </lineage>
</organism>
<protein>
    <recommendedName>
        <fullName evidence="2">DUF7703 domain-containing protein</fullName>
    </recommendedName>
</protein>
<feature type="transmembrane region" description="Helical" evidence="1">
    <location>
        <begin position="78"/>
        <end position="104"/>
    </location>
</feature>
<sequence>MARSFGAGTGAISQDDVTTIIVFLSLALYNVGELACIIWGTFKRYCGSYFWSFFIATLGIALCCIGFCIKYFGPDSLGYLACTFTAPGWVFMVTGQSLVLWSRLHLVLRNRWRLKAILWTIIFNGVVCHGMVIPLVYGSYSKNRDIFRQPHKITERIEIIVFFLQETVLSSLYIYETLKLLRSGGALGHKQSNRRLLKNLTLANVLVIILDITILVLQFADLYDYQITYKLFAYSVKLKLEFTVLNRLVEPTTGGGELVNPAEQSTSSRARSISNASTLLEAFDDNNRSIGRGSYHAYAEGGCGNNLRKRTPSEVENGKGVMITTAITIHREKRVQDAEGQSNPLIRKINHIEYLQFVV</sequence>
<dbReference type="PANTHER" id="PTHR37013">
    <property type="entry name" value="INTEGRAL MEMBRANE PROTEIN (AFU_ORTHOLOGUE AFUA_1G05950)-RELATED"/>
    <property type="match status" value="1"/>
</dbReference>
<evidence type="ECO:0000256" key="1">
    <source>
        <dbReference type="SAM" id="Phobius"/>
    </source>
</evidence>
<dbReference type="EMBL" id="JAIWOZ010000005">
    <property type="protein sequence ID" value="KAH6605410.1"/>
    <property type="molecule type" value="Genomic_DNA"/>
</dbReference>
<comment type="caution">
    <text evidence="3">The sequence shown here is derived from an EMBL/GenBank/DDBJ whole genome shotgun (WGS) entry which is preliminary data.</text>
</comment>
<dbReference type="Proteomes" id="UP000827724">
    <property type="component" value="Unassembled WGS sequence"/>
</dbReference>
<evidence type="ECO:0000313" key="3">
    <source>
        <dbReference type="EMBL" id="KAH6605410.1"/>
    </source>
</evidence>
<reference evidence="3" key="1">
    <citation type="submission" date="2021-08" db="EMBL/GenBank/DDBJ databases">
        <title>Chromosome-Level Trichoderma cornu-damae using Hi-C Data.</title>
        <authorList>
            <person name="Kim C.S."/>
        </authorList>
    </citation>
    <scope>NUCLEOTIDE SEQUENCE</scope>
    <source>
        <strain evidence="3">KA19-0412C</strain>
    </source>
</reference>
<dbReference type="PANTHER" id="PTHR37013:SF3">
    <property type="entry name" value="INTEGRAL MEMBRANE PROTEIN (AFU_ORTHOLOGUE AFUA_1G05950)"/>
    <property type="match status" value="1"/>
</dbReference>
<dbReference type="Pfam" id="PF24802">
    <property type="entry name" value="DUF7703"/>
    <property type="match status" value="1"/>
</dbReference>
<feature type="transmembrane region" description="Helical" evidence="1">
    <location>
        <begin position="20"/>
        <end position="42"/>
    </location>
</feature>
<evidence type="ECO:0000259" key="2">
    <source>
        <dbReference type="Pfam" id="PF24802"/>
    </source>
</evidence>
<feature type="transmembrane region" description="Helical" evidence="1">
    <location>
        <begin position="196"/>
        <end position="220"/>
    </location>
</feature>
<feature type="transmembrane region" description="Helical" evidence="1">
    <location>
        <begin position="49"/>
        <end position="72"/>
    </location>
</feature>
<evidence type="ECO:0000313" key="4">
    <source>
        <dbReference type="Proteomes" id="UP000827724"/>
    </source>
</evidence>
<keyword evidence="4" id="KW-1185">Reference proteome</keyword>